<comment type="catalytic activity">
    <reaction evidence="7 8">
        <text>(1S,2R)-1-C-(indol-3-yl)glycerol 3-phosphate + L-serine = D-glyceraldehyde 3-phosphate + L-tryptophan + H2O</text>
        <dbReference type="Rhea" id="RHEA:10532"/>
        <dbReference type="ChEBI" id="CHEBI:15377"/>
        <dbReference type="ChEBI" id="CHEBI:33384"/>
        <dbReference type="ChEBI" id="CHEBI:57912"/>
        <dbReference type="ChEBI" id="CHEBI:58866"/>
        <dbReference type="ChEBI" id="CHEBI:59776"/>
        <dbReference type="EC" id="4.2.1.20"/>
    </reaction>
</comment>
<dbReference type="SUPFAM" id="SSF51366">
    <property type="entry name" value="Ribulose-phoshate binding barrel"/>
    <property type="match status" value="1"/>
</dbReference>
<dbReference type="CDD" id="cd04724">
    <property type="entry name" value="Tryptophan_synthase_alpha"/>
    <property type="match status" value="1"/>
</dbReference>
<accession>A0A927BAQ1</accession>
<feature type="active site" description="Proton acceptor" evidence="8">
    <location>
        <position position="46"/>
    </location>
</feature>
<keyword evidence="4 8" id="KW-0822">Tryptophan biosynthesis</keyword>
<dbReference type="InterPro" id="IPR002028">
    <property type="entry name" value="Trp_synthase_suA"/>
</dbReference>
<keyword evidence="6 8" id="KW-0456">Lyase</keyword>
<comment type="caution">
    <text evidence="10">The sequence shown here is derived from an EMBL/GenBank/DDBJ whole genome shotgun (WGS) entry which is preliminary data.</text>
</comment>
<dbReference type="Pfam" id="PF00290">
    <property type="entry name" value="Trp_syntA"/>
    <property type="match status" value="1"/>
</dbReference>
<evidence type="ECO:0000256" key="9">
    <source>
        <dbReference type="RuleBase" id="RU003662"/>
    </source>
</evidence>
<dbReference type="InterPro" id="IPR018204">
    <property type="entry name" value="Trp_synthase_alpha_AS"/>
</dbReference>
<keyword evidence="11" id="KW-1185">Reference proteome</keyword>
<dbReference type="EC" id="4.2.1.20" evidence="8"/>
<proteinExistence type="inferred from homology"/>
<dbReference type="RefSeq" id="WP_191003539.1">
    <property type="nucleotide sequence ID" value="NZ_JACXAD010000002.1"/>
</dbReference>
<gene>
    <name evidence="8" type="primary">trpA</name>
    <name evidence="10" type="ORF">IC235_02245</name>
</gene>
<dbReference type="InterPro" id="IPR013785">
    <property type="entry name" value="Aldolase_TIM"/>
</dbReference>
<dbReference type="PROSITE" id="PS00167">
    <property type="entry name" value="TRP_SYNTHASE_ALPHA"/>
    <property type="match status" value="1"/>
</dbReference>
<keyword evidence="5 8" id="KW-0057">Aromatic amino acid biosynthesis</keyword>
<evidence type="ECO:0000313" key="10">
    <source>
        <dbReference type="EMBL" id="MBD2766709.1"/>
    </source>
</evidence>
<organism evidence="10 11">
    <name type="scientific">Hymenobacter montanus</name>
    <dbReference type="NCBI Taxonomy" id="2771359"/>
    <lineage>
        <taxon>Bacteria</taxon>
        <taxon>Pseudomonadati</taxon>
        <taxon>Bacteroidota</taxon>
        <taxon>Cytophagia</taxon>
        <taxon>Cytophagales</taxon>
        <taxon>Hymenobacteraceae</taxon>
        <taxon>Hymenobacter</taxon>
    </lineage>
</organism>
<sequence length="265" mass="28680">MNNRIKNAFASKQNLLNVYFTAGYPRLPDTLPLAKALVEAGADILEIGMPFSDPLADGPVIQRSSSAALANGMNLPVLFEQLRELRAVVPETPVLLMGYLNPVLQFGVEAFLRQAAAVGVDGLILPDLPLDEYEERYHPLFQQYGLKAVFLVTPQTSEARIRRLDALSDAFLYLVSGPGTTGGTTLPDAEAQQQYFERIAALNLKNPRLIGFGIADKMGFDRACEHAEGAIIGSALIRALQDAEDAPATAARFVRGIKSPVARSV</sequence>
<dbReference type="Proteomes" id="UP000612233">
    <property type="component" value="Unassembled WGS sequence"/>
</dbReference>
<dbReference type="NCBIfam" id="TIGR00262">
    <property type="entry name" value="trpA"/>
    <property type="match status" value="1"/>
</dbReference>
<comment type="pathway">
    <text evidence="1 8">Amino-acid biosynthesis; L-tryptophan biosynthesis; L-tryptophan from chorismate: step 5/5.</text>
</comment>
<evidence type="ECO:0000256" key="1">
    <source>
        <dbReference type="ARBA" id="ARBA00004733"/>
    </source>
</evidence>
<evidence type="ECO:0000256" key="4">
    <source>
        <dbReference type="ARBA" id="ARBA00022822"/>
    </source>
</evidence>
<evidence type="ECO:0000256" key="2">
    <source>
        <dbReference type="ARBA" id="ARBA00011270"/>
    </source>
</evidence>
<reference evidence="10" key="1">
    <citation type="submission" date="2020-09" db="EMBL/GenBank/DDBJ databases">
        <authorList>
            <person name="Kim M.K."/>
        </authorList>
    </citation>
    <scope>NUCLEOTIDE SEQUENCE</scope>
    <source>
        <strain evidence="10">BT664</strain>
    </source>
</reference>
<dbReference type="GO" id="GO:0004834">
    <property type="term" value="F:tryptophan synthase activity"/>
    <property type="evidence" value="ECO:0007669"/>
    <property type="project" value="UniProtKB-UniRule"/>
</dbReference>
<evidence type="ECO:0000256" key="5">
    <source>
        <dbReference type="ARBA" id="ARBA00023141"/>
    </source>
</evidence>
<dbReference type="PANTHER" id="PTHR43406">
    <property type="entry name" value="TRYPTOPHAN SYNTHASE, ALPHA CHAIN"/>
    <property type="match status" value="1"/>
</dbReference>
<protein>
    <recommendedName>
        <fullName evidence="8">Tryptophan synthase alpha chain</fullName>
        <ecNumber evidence="8">4.2.1.20</ecNumber>
    </recommendedName>
</protein>
<name>A0A927BAQ1_9BACT</name>
<evidence type="ECO:0000256" key="3">
    <source>
        <dbReference type="ARBA" id="ARBA00022605"/>
    </source>
</evidence>
<evidence type="ECO:0000313" key="11">
    <source>
        <dbReference type="Proteomes" id="UP000612233"/>
    </source>
</evidence>
<dbReference type="GO" id="GO:0005829">
    <property type="term" value="C:cytosol"/>
    <property type="evidence" value="ECO:0007669"/>
    <property type="project" value="TreeGrafter"/>
</dbReference>
<comment type="similarity">
    <text evidence="8 9">Belongs to the TrpA family.</text>
</comment>
<dbReference type="InterPro" id="IPR011060">
    <property type="entry name" value="RibuloseP-bd_barrel"/>
</dbReference>
<evidence type="ECO:0000256" key="6">
    <source>
        <dbReference type="ARBA" id="ARBA00023239"/>
    </source>
</evidence>
<dbReference type="HAMAP" id="MF_00131">
    <property type="entry name" value="Trp_synth_alpha"/>
    <property type="match status" value="1"/>
</dbReference>
<dbReference type="Gene3D" id="3.20.20.70">
    <property type="entry name" value="Aldolase class I"/>
    <property type="match status" value="1"/>
</dbReference>
<dbReference type="PANTHER" id="PTHR43406:SF1">
    <property type="entry name" value="TRYPTOPHAN SYNTHASE ALPHA CHAIN, CHLOROPLASTIC"/>
    <property type="match status" value="1"/>
</dbReference>
<keyword evidence="3 8" id="KW-0028">Amino-acid biosynthesis</keyword>
<comment type="function">
    <text evidence="8">The alpha subunit is responsible for the aldol cleavage of indoleglycerol phosphate to indole and glyceraldehyde 3-phosphate.</text>
</comment>
<evidence type="ECO:0000256" key="7">
    <source>
        <dbReference type="ARBA" id="ARBA00049047"/>
    </source>
</evidence>
<dbReference type="EMBL" id="JACXAD010000002">
    <property type="protein sequence ID" value="MBD2766709.1"/>
    <property type="molecule type" value="Genomic_DNA"/>
</dbReference>
<evidence type="ECO:0000256" key="8">
    <source>
        <dbReference type="HAMAP-Rule" id="MF_00131"/>
    </source>
</evidence>
<dbReference type="AlphaFoldDB" id="A0A927BAQ1"/>
<comment type="subunit">
    <text evidence="2 8">Tetramer of two alpha and two beta chains.</text>
</comment>
<feature type="active site" description="Proton acceptor" evidence="8">
    <location>
        <position position="57"/>
    </location>
</feature>